<feature type="transmembrane region" description="Helical" evidence="5">
    <location>
        <begin position="55"/>
        <end position="77"/>
    </location>
</feature>
<protein>
    <submittedName>
        <fullName evidence="7">RDD family protein</fullName>
    </submittedName>
</protein>
<feature type="domain" description="RDD" evidence="6">
    <location>
        <begin position="26"/>
        <end position="141"/>
    </location>
</feature>
<dbReference type="EMBL" id="JBALHR010000001">
    <property type="protein sequence ID" value="MEH7826529.1"/>
    <property type="molecule type" value="Genomic_DNA"/>
</dbReference>
<sequence length="151" mass="16958">MHPDHPFDDHRLPDPERHAEFYEGVPMKRALAWVVDFILIALVTAVIVPFTAFTALFFLPVLYLFVSFIYRVLTLWGSSATPGMRLMNITFLTRNGEPFDLAHALLHTFGYTLSVGTLLVQVASVFLMMISARGQGLTDHVLGTVAINRPR</sequence>
<evidence type="ECO:0000256" key="4">
    <source>
        <dbReference type="ARBA" id="ARBA00023136"/>
    </source>
</evidence>
<comment type="subcellular location">
    <subcellularLocation>
        <location evidence="1">Membrane</location>
        <topology evidence="1">Multi-pass membrane protein</topology>
    </subcellularLocation>
</comment>
<keyword evidence="8" id="KW-1185">Reference proteome</keyword>
<evidence type="ECO:0000313" key="8">
    <source>
        <dbReference type="Proteomes" id="UP001431963"/>
    </source>
</evidence>
<dbReference type="InterPro" id="IPR010432">
    <property type="entry name" value="RDD"/>
</dbReference>
<keyword evidence="2 5" id="KW-0812">Transmembrane</keyword>
<keyword evidence="3 5" id="KW-1133">Transmembrane helix</keyword>
<proteinExistence type="predicted"/>
<keyword evidence="4 5" id="KW-0472">Membrane</keyword>
<feature type="transmembrane region" description="Helical" evidence="5">
    <location>
        <begin position="30"/>
        <end position="48"/>
    </location>
</feature>
<evidence type="ECO:0000259" key="6">
    <source>
        <dbReference type="Pfam" id="PF06271"/>
    </source>
</evidence>
<dbReference type="Proteomes" id="UP001431963">
    <property type="component" value="Unassembled WGS sequence"/>
</dbReference>
<gene>
    <name evidence="7" type="ORF">V6590_00050</name>
</gene>
<dbReference type="RefSeq" id="WP_335417663.1">
    <property type="nucleotide sequence ID" value="NZ_JBALHR010000001.1"/>
</dbReference>
<evidence type="ECO:0000256" key="2">
    <source>
        <dbReference type="ARBA" id="ARBA00022692"/>
    </source>
</evidence>
<dbReference type="Pfam" id="PF06271">
    <property type="entry name" value="RDD"/>
    <property type="match status" value="1"/>
</dbReference>
<evidence type="ECO:0000256" key="1">
    <source>
        <dbReference type="ARBA" id="ARBA00004141"/>
    </source>
</evidence>
<evidence type="ECO:0000313" key="7">
    <source>
        <dbReference type="EMBL" id="MEH7826529.1"/>
    </source>
</evidence>
<comment type="caution">
    <text evidence="7">The sequence shown here is derived from an EMBL/GenBank/DDBJ whole genome shotgun (WGS) entry which is preliminary data.</text>
</comment>
<organism evidence="7 8">
    <name type="scientific">Gemmobacter denitrificans</name>
    <dbReference type="NCBI Taxonomy" id="3123040"/>
    <lineage>
        <taxon>Bacteria</taxon>
        <taxon>Pseudomonadati</taxon>
        <taxon>Pseudomonadota</taxon>
        <taxon>Alphaproteobacteria</taxon>
        <taxon>Rhodobacterales</taxon>
        <taxon>Paracoccaceae</taxon>
        <taxon>Gemmobacter</taxon>
    </lineage>
</organism>
<name>A0ABU8BP94_9RHOB</name>
<evidence type="ECO:0000256" key="3">
    <source>
        <dbReference type="ARBA" id="ARBA00022989"/>
    </source>
</evidence>
<evidence type="ECO:0000256" key="5">
    <source>
        <dbReference type="SAM" id="Phobius"/>
    </source>
</evidence>
<reference evidence="7" key="1">
    <citation type="submission" date="2024-02" db="EMBL/GenBank/DDBJ databases">
        <title>Genome sequences of strain Gemmobacter sp. JM10B15.</title>
        <authorList>
            <person name="Zhang M."/>
        </authorList>
    </citation>
    <scope>NUCLEOTIDE SEQUENCE</scope>
    <source>
        <strain evidence="7">JM10B15</strain>
    </source>
</reference>
<feature type="transmembrane region" description="Helical" evidence="5">
    <location>
        <begin position="109"/>
        <end position="130"/>
    </location>
</feature>
<accession>A0ABU8BP94</accession>